<keyword evidence="1 2" id="KW-0732">Signal</keyword>
<evidence type="ECO:0000256" key="2">
    <source>
        <dbReference type="SAM" id="SignalP"/>
    </source>
</evidence>
<protein>
    <submittedName>
        <fullName evidence="3">Uncharacterized protein</fullName>
    </submittedName>
</protein>
<sequence length="131" mass="13132">MQFQSLIVLALSAAGALAAGNTLQARSNGLGTIYTQEGGTGSCGQAHADSDMIVAIATDYMSQGGMCGRQIQITNVGSDDGVGGAGNTATATIADTCPSCDDGHVDMSVGVWNAVTGGAAWGTVNIEWDFI</sequence>
<gene>
    <name evidence="3" type="ORF">G7Y89_g3303</name>
</gene>
<dbReference type="PANTHER" id="PTHR31836:SF28">
    <property type="entry name" value="SRCR DOMAIN-CONTAINING PROTEIN-RELATED"/>
    <property type="match status" value="1"/>
</dbReference>
<evidence type="ECO:0000313" key="4">
    <source>
        <dbReference type="Proteomes" id="UP000566819"/>
    </source>
</evidence>
<evidence type="ECO:0000256" key="1">
    <source>
        <dbReference type="ARBA" id="ARBA00022729"/>
    </source>
</evidence>
<dbReference type="CDD" id="cd22191">
    <property type="entry name" value="DPBB_RlpA_EXP_N-like"/>
    <property type="match status" value="1"/>
</dbReference>
<feature type="chain" id="PRO_5034261961" evidence="2">
    <location>
        <begin position="19"/>
        <end position="131"/>
    </location>
</feature>
<keyword evidence="4" id="KW-1185">Reference proteome</keyword>
<dbReference type="AlphaFoldDB" id="A0A8H4W8I1"/>
<accession>A0A8H4W8I1</accession>
<dbReference type="SUPFAM" id="SSF50685">
    <property type="entry name" value="Barwin-like endoglucanases"/>
    <property type="match status" value="1"/>
</dbReference>
<dbReference type="OrthoDB" id="406505at2759"/>
<feature type="signal peptide" evidence="2">
    <location>
        <begin position="1"/>
        <end position="18"/>
    </location>
</feature>
<dbReference type="Proteomes" id="UP000566819">
    <property type="component" value="Unassembled WGS sequence"/>
</dbReference>
<organism evidence="3 4">
    <name type="scientific">Cudoniella acicularis</name>
    <dbReference type="NCBI Taxonomy" id="354080"/>
    <lineage>
        <taxon>Eukaryota</taxon>
        <taxon>Fungi</taxon>
        <taxon>Dikarya</taxon>
        <taxon>Ascomycota</taxon>
        <taxon>Pezizomycotina</taxon>
        <taxon>Leotiomycetes</taxon>
        <taxon>Helotiales</taxon>
        <taxon>Tricladiaceae</taxon>
        <taxon>Cudoniella</taxon>
    </lineage>
</organism>
<proteinExistence type="predicted"/>
<comment type="caution">
    <text evidence="3">The sequence shown here is derived from an EMBL/GenBank/DDBJ whole genome shotgun (WGS) entry which is preliminary data.</text>
</comment>
<dbReference type="Gene3D" id="2.40.40.10">
    <property type="entry name" value="RlpA-like domain"/>
    <property type="match status" value="1"/>
</dbReference>
<evidence type="ECO:0000313" key="3">
    <source>
        <dbReference type="EMBL" id="KAF4634784.1"/>
    </source>
</evidence>
<dbReference type="InterPro" id="IPR036908">
    <property type="entry name" value="RlpA-like_sf"/>
</dbReference>
<dbReference type="PANTHER" id="PTHR31836">
    <property type="match status" value="1"/>
</dbReference>
<dbReference type="InterPro" id="IPR051477">
    <property type="entry name" value="Expansin_CellWall"/>
</dbReference>
<name>A0A8H4W8I1_9HELO</name>
<reference evidence="3 4" key="1">
    <citation type="submission" date="2020-03" db="EMBL/GenBank/DDBJ databases">
        <title>Draft Genome Sequence of Cudoniella acicularis.</title>
        <authorList>
            <person name="Buettner E."/>
            <person name="Kellner H."/>
        </authorList>
    </citation>
    <scope>NUCLEOTIDE SEQUENCE [LARGE SCALE GENOMIC DNA]</scope>
    <source>
        <strain evidence="3 4">DSM 108380</strain>
    </source>
</reference>
<dbReference type="EMBL" id="JAAMPI010000159">
    <property type="protein sequence ID" value="KAF4634784.1"/>
    <property type="molecule type" value="Genomic_DNA"/>
</dbReference>